<proteinExistence type="predicted"/>
<reference evidence="3" key="1">
    <citation type="submission" date="2015-07" db="EMBL/GenBank/DDBJ databases">
        <title>Genome Of Nitrogen-Fixing Cyanobacterium Nostoc piscinale CENA21 From Solimoes/Amazon River Floodplain Sediments And Comparative Genomics To Uncover Biosynthetic Natural Products Potential.</title>
        <authorList>
            <person name="Leao T.F."/>
            <person name="Leao P.N."/>
            <person name="Guimaraes P.I."/>
            <person name="de Melo A.G.C."/>
            <person name="Ramos R.T.J."/>
            <person name="Silva A."/>
            <person name="Fiore M.F."/>
            <person name="Schneider M.P.C."/>
        </authorList>
    </citation>
    <scope>NUCLEOTIDE SEQUENCE [LARGE SCALE GENOMIC DNA]</scope>
    <source>
        <strain evidence="3">CENA21</strain>
    </source>
</reference>
<evidence type="ECO:0000313" key="3">
    <source>
        <dbReference type="Proteomes" id="UP000062645"/>
    </source>
</evidence>
<dbReference type="Proteomes" id="UP000062645">
    <property type="component" value="Chromosome"/>
</dbReference>
<protein>
    <submittedName>
        <fullName evidence="2">Uncharacterized protein</fullName>
    </submittedName>
</protein>
<feature type="compositionally biased region" description="Basic and acidic residues" evidence="1">
    <location>
        <begin position="142"/>
        <end position="151"/>
    </location>
</feature>
<feature type="region of interest" description="Disordered" evidence="1">
    <location>
        <begin position="1"/>
        <end position="28"/>
    </location>
</feature>
<dbReference type="PATRIC" id="fig|224013.5.peg.5864"/>
<evidence type="ECO:0000256" key="1">
    <source>
        <dbReference type="SAM" id="MobiDB-lite"/>
    </source>
</evidence>
<dbReference type="OrthoDB" id="486422at2"/>
<feature type="compositionally biased region" description="Basic and acidic residues" evidence="1">
    <location>
        <begin position="123"/>
        <end position="134"/>
    </location>
</feature>
<gene>
    <name evidence="2" type="ORF">ACX27_24445</name>
</gene>
<dbReference type="EMBL" id="CP012036">
    <property type="protein sequence ID" value="ALF55261.1"/>
    <property type="molecule type" value="Genomic_DNA"/>
</dbReference>
<accession>A0A0M4TNI8</accession>
<feature type="region of interest" description="Disordered" evidence="1">
    <location>
        <begin position="123"/>
        <end position="160"/>
    </location>
</feature>
<evidence type="ECO:0000313" key="2">
    <source>
        <dbReference type="EMBL" id="ALF55261.1"/>
    </source>
</evidence>
<reference evidence="2 3" key="2">
    <citation type="journal article" date="2016" name="Genome Announc.">
        <title>Draft Genome Sequence of the N2-Fixing Cyanobacterium Nostoc piscinale CENA21, Isolated from the Brazilian Amazon Floodplain.</title>
        <authorList>
            <person name="Leao T."/>
            <person name="Guimaraes P.I."/>
            <person name="de Melo A.G."/>
            <person name="Ramos R.T."/>
            <person name="Leao P.N."/>
            <person name="Silva A."/>
            <person name="Fiore M.F."/>
            <person name="Schneider M.P."/>
        </authorList>
    </citation>
    <scope>NUCLEOTIDE SEQUENCE [LARGE SCALE GENOMIC DNA]</scope>
    <source>
        <strain evidence="2 3">CENA21</strain>
    </source>
</reference>
<dbReference type="AlphaFoldDB" id="A0A0M4TNI8"/>
<sequence>MSNQTSLDENATGFENSYSSKDFNPDIQDNLNLEETLNESANTEVKTQDSSNDITLTKTAIITIQLTPNSEKAIVTIGIQDAPPIIKIITLAEIKSQSIINNWLNDLEKSLPGMLNICKQRMEKQTTEQNRQEQSKQVQKRNLPEDKDKKPAPNNQLSLF</sequence>
<name>A0A0M4TNI8_9NOSO</name>
<organism evidence="2 3">
    <name type="scientific">Nostoc piscinale CENA21</name>
    <dbReference type="NCBI Taxonomy" id="224013"/>
    <lineage>
        <taxon>Bacteria</taxon>
        <taxon>Bacillati</taxon>
        <taxon>Cyanobacteriota</taxon>
        <taxon>Cyanophyceae</taxon>
        <taxon>Nostocales</taxon>
        <taxon>Nostocaceae</taxon>
        <taxon>Nostoc</taxon>
    </lineage>
</organism>
<dbReference type="KEGG" id="npz:ACX27_24445"/>
<keyword evidence="3" id="KW-1185">Reference proteome</keyword>
<dbReference type="RefSeq" id="WP_062296273.1">
    <property type="nucleotide sequence ID" value="NZ_CP012036.1"/>
</dbReference>